<comment type="subcellular location">
    <subcellularLocation>
        <location evidence="1">Nucleus</location>
    </subcellularLocation>
</comment>
<dbReference type="InterPro" id="IPR036605">
    <property type="entry name" value="Mago_nashi_sf"/>
</dbReference>
<gene>
    <name evidence="5" type="ORF">CTEN210_05226</name>
</gene>
<comment type="similarity">
    <text evidence="2">Belongs to the mago nashi family.</text>
</comment>
<evidence type="ECO:0000256" key="2">
    <source>
        <dbReference type="ARBA" id="ARBA00009270"/>
    </source>
</evidence>
<dbReference type="InterPro" id="IPR004023">
    <property type="entry name" value="Mago_nashi"/>
</dbReference>
<evidence type="ECO:0000256" key="4">
    <source>
        <dbReference type="SAM" id="MobiDB-lite"/>
    </source>
</evidence>
<reference evidence="5 6" key="1">
    <citation type="journal article" date="2021" name="Sci. Rep.">
        <title>The genome of the diatom Chaetoceros tenuissimus carries an ancient integrated fragment of an extant virus.</title>
        <authorList>
            <person name="Hongo Y."/>
            <person name="Kimura K."/>
            <person name="Takaki Y."/>
            <person name="Yoshida Y."/>
            <person name="Baba S."/>
            <person name="Kobayashi G."/>
            <person name="Nagasaki K."/>
            <person name="Hano T."/>
            <person name="Tomaru Y."/>
        </authorList>
    </citation>
    <scope>NUCLEOTIDE SEQUENCE [LARGE SCALE GENOMIC DNA]</scope>
    <source>
        <strain evidence="5 6">NIES-3715</strain>
    </source>
</reference>
<dbReference type="PANTHER" id="PTHR12638">
    <property type="entry name" value="PROTEIN MAGO NASHI HOMOLOG"/>
    <property type="match status" value="1"/>
</dbReference>
<feature type="region of interest" description="Disordered" evidence="4">
    <location>
        <begin position="1"/>
        <end position="22"/>
    </location>
</feature>
<keyword evidence="6" id="KW-1185">Reference proteome</keyword>
<accession>A0AAD3CQ26</accession>
<keyword evidence="3" id="KW-0539">Nucleus</keyword>
<dbReference type="Pfam" id="PF02792">
    <property type="entry name" value="Mago_nashi"/>
    <property type="match status" value="1"/>
</dbReference>
<name>A0AAD3CQ26_9STRA</name>
<sequence>MSSTQNSISASGSITDPTSSRTAAYSEDICHDEFYLRLYTGHERFDEMEFILTPSGLLQYANISKYRKDTIIHKEVSVSPAVVDEFKRIVLTSGIKSLDDSKWPLFDTSKETRRQELEIKIGNEHLAFTCEEIGSLSHVLKSNDPEGLKLFYYLVTDLKCFVFSLISLHFKIKPIPC</sequence>
<dbReference type="GO" id="GO:0008380">
    <property type="term" value="P:RNA splicing"/>
    <property type="evidence" value="ECO:0007669"/>
    <property type="project" value="InterPro"/>
</dbReference>
<dbReference type="PANTHER" id="PTHR12638:SF0">
    <property type="entry name" value="MAGO HOMOLOG, EXON JUNCTION COMPLEX SUBUNIT-RELATED"/>
    <property type="match status" value="1"/>
</dbReference>
<dbReference type="FunFam" id="3.30.1560.10:FF:000001">
    <property type="entry name" value="Protein mago nashi homolog"/>
    <property type="match status" value="1"/>
</dbReference>
<organism evidence="5 6">
    <name type="scientific">Chaetoceros tenuissimus</name>
    <dbReference type="NCBI Taxonomy" id="426638"/>
    <lineage>
        <taxon>Eukaryota</taxon>
        <taxon>Sar</taxon>
        <taxon>Stramenopiles</taxon>
        <taxon>Ochrophyta</taxon>
        <taxon>Bacillariophyta</taxon>
        <taxon>Coscinodiscophyceae</taxon>
        <taxon>Chaetocerotophycidae</taxon>
        <taxon>Chaetocerotales</taxon>
        <taxon>Chaetocerotaceae</taxon>
        <taxon>Chaetoceros</taxon>
    </lineage>
</organism>
<evidence type="ECO:0000313" key="5">
    <source>
        <dbReference type="EMBL" id="GFH48750.1"/>
    </source>
</evidence>
<evidence type="ECO:0000313" key="6">
    <source>
        <dbReference type="Proteomes" id="UP001054902"/>
    </source>
</evidence>
<proteinExistence type="inferred from homology"/>
<evidence type="ECO:0000256" key="1">
    <source>
        <dbReference type="ARBA" id="ARBA00004123"/>
    </source>
</evidence>
<comment type="caution">
    <text evidence="5">The sequence shown here is derived from an EMBL/GenBank/DDBJ whole genome shotgun (WGS) entry which is preliminary data.</text>
</comment>
<dbReference type="Proteomes" id="UP001054902">
    <property type="component" value="Unassembled WGS sequence"/>
</dbReference>
<dbReference type="AlphaFoldDB" id="A0AAD3CQ26"/>
<evidence type="ECO:0000256" key="3">
    <source>
        <dbReference type="ARBA" id="ARBA00023242"/>
    </source>
</evidence>
<protein>
    <submittedName>
        <fullName evidence="5">Mago nashi-like protein</fullName>
    </submittedName>
</protein>
<dbReference type="GO" id="GO:0035145">
    <property type="term" value="C:exon-exon junction complex"/>
    <property type="evidence" value="ECO:0007669"/>
    <property type="project" value="InterPro"/>
</dbReference>
<dbReference type="Gene3D" id="3.30.1560.10">
    <property type="entry name" value="Mago nashi"/>
    <property type="match status" value="1"/>
</dbReference>
<dbReference type="SUPFAM" id="SSF89817">
    <property type="entry name" value="Mago nashi protein"/>
    <property type="match status" value="1"/>
</dbReference>
<dbReference type="EMBL" id="BLLK01000029">
    <property type="protein sequence ID" value="GFH48750.1"/>
    <property type="molecule type" value="Genomic_DNA"/>
</dbReference>